<proteinExistence type="predicted"/>
<evidence type="ECO:0000256" key="6">
    <source>
        <dbReference type="SAM" id="Phobius"/>
    </source>
</evidence>
<feature type="transmembrane region" description="Helical" evidence="6">
    <location>
        <begin position="108"/>
        <end position="124"/>
    </location>
</feature>
<keyword evidence="5 6" id="KW-0472">Membrane</keyword>
<feature type="transmembrane region" description="Helical" evidence="6">
    <location>
        <begin position="37"/>
        <end position="61"/>
    </location>
</feature>
<evidence type="ECO:0000256" key="1">
    <source>
        <dbReference type="ARBA" id="ARBA00004651"/>
    </source>
</evidence>
<dbReference type="eggNOG" id="COG1279">
    <property type="taxonomic scope" value="Bacteria"/>
</dbReference>
<feature type="transmembrane region" description="Helical" evidence="6">
    <location>
        <begin position="6"/>
        <end position="25"/>
    </location>
</feature>
<evidence type="ECO:0000256" key="2">
    <source>
        <dbReference type="ARBA" id="ARBA00022475"/>
    </source>
</evidence>
<dbReference type="AlphaFoldDB" id="A0A0D1M2H4"/>
<evidence type="ECO:0000256" key="3">
    <source>
        <dbReference type="ARBA" id="ARBA00022692"/>
    </source>
</evidence>
<keyword evidence="4 6" id="KW-1133">Transmembrane helix</keyword>
<dbReference type="Pfam" id="PF01810">
    <property type="entry name" value="LysE"/>
    <property type="match status" value="1"/>
</dbReference>
<keyword evidence="2" id="KW-1003">Cell membrane</keyword>
<accession>A0A0D1M2H4</accession>
<comment type="caution">
    <text evidence="7">The sequence shown here is derived from an EMBL/GenBank/DDBJ whole genome shotgun (WGS) entry which is preliminary data.</text>
</comment>
<feature type="transmembrane region" description="Helical" evidence="6">
    <location>
        <begin position="175"/>
        <end position="196"/>
    </location>
</feature>
<dbReference type="RefSeq" id="WP_043710590.1">
    <property type="nucleotide sequence ID" value="NZ_JALOCT010000016.1"/>
</dbReference>
<reference evidence="7 8" key="1">
    <citation type="journal article" date="2015" name="Microbiology (Mosc.)">
        <title>Genomics of the Weissella cibaria species with an examination of its metabolic traits.</title>
        <authorList>
            <person name="Lynch K.M."/>
            <person name="Lucid A."/>
            <person name="Arendt E.K."/>
            <person name="Sleator R.D."/>
            <person name="Lucey B."/>
            <person name="Coffey A."/>
        </authorList>
    </citation>
    <scope>NUCLEOTIDE SEQUENCE [LARGE SCALE GENOMIC DNA]</scope>
    <source>
        <strain evidence="7 8">MG1</strain>
    </source>
</reference>
<dbReference type="PATRIC" id="fig|137591.25.peg.266"/>
<evidence type="ECO:0000256" key="4">
    <source>
        <dbReference type="ARBA" id="ARBA00022989"/>
    </source>
</evidence>
<comment type="subcellular location">
    <subcellularLocation>
        <location evidence="1">Cell membrane</location>
        <topology evidence="1">Multi-pass membrane protein</topology>
    </subcellularLocation>
</comment>
<dbReference type="PANTHER" id="PTHR30086:SF20">
    <property type="entry name" value="ARGININE EXPORTER PROTEIN ARGO-RELATED"/>
    <property type="match status" value="1"/>
</dbReference>
<feature type="transmembrane region" description="Helical" evidence="6">
    <location>
        <begin position="67"/>
        <end position="88"/>
    </location>
</feature>
<dbReference type="PANTHER" id="PTHR30086">
    <property type="entry name" value="ARGININE EXPORTER PROTEIN ARGO"/>
    <property type="match status" value="1"/>
</dbReference>
<protein>
    <submittedName>
        <fullName evidence="7">ArgO_1 protein</fullName>
    </submittedName>
</protein>
<dbReference type="Proteomes" id="UP000032287">
    <property type="component" value="Unassembled WGS sequence"/>
</dbReference>
<evidence type="ECO:0000313" key="7">
    <source>
        <dbReference type="EMBL" id="KIU22301.1"/>
    </source>
</evidence>
<dbReference type="EMBL" id="JWHU01000002">
    <property type="protein sequence ID" value="KIU22301.1"/>
    <property type="molecule type" value="Genomic_DNA"/>
</dbReference>
<evidence type="ECO:0000313" key="8">
    <source>
        <dbReference type="Proteomes" id="UP000032287"/>
    </source>
</evidence>
<name>A0A0D1M2H4_9LACO</name>
<keyword evidence="8" id="KW-1185">Reference proteome</keyword>
<sequence>MFLLKGLLLGFALVAPIGMQNIYVFNNAFNHSMKRSMLYSLFVWISNTALALVGYFGFGVIFNANEIVKQVVMFVGGILVVWLAWNILKSARSVDLNEQVNQIPVRKAMLTAIVVIWANPQAVIDSSITLSAIRGTLADSAVCMFITGIVMATFIWIMGMTLVINSLKDRLSKKFLIWINVISGIVLLLYGVHLLYEVVMNTLHLF</sequence>
<keyword evidence="3 6" id="KW-0812">Transmembrane</keyword>
<dbReference type="GO" id="GO:0015171">
    <property type="term" value="F:amino acid transmembrane transporter activity"/>
    <property type="evidence" value="ECO:0007669"/>
    <property type="project" value="TreeGrafter"/>
</dbReference>
<dbReference type="GO" id="GO:0005886">
    <property type="term" value="C:plasma membrane"/>
    <property type="evidence" value="ECO:0007669"/>
    <property type="project" value="UniProtKB-SubCell"/>
</dbReference>
<evidence type="ECO:0000256" key="5">
    <source>
        <dbReference type="ARBA" id="ARBA00023136"/>
    </source>
</evidence>
<dbReference type="STRING" id="137591.AO080_07575"/>
<dbReference type="InterPro" id="IPR001123">
    <property type="entry name" value="LeuE-type"/>
</dbReference>
<feature type="transmembrane region" description="Helical" evidence="6">
    <location>
        <begin position="144"/>
        <end position="163"/>
    </location>
</feature>
<gene>
    <name evidence="7" type="primary">argO_1</name>
    <name evidence="7" type="ORF">QX99_00268</name>
</gene>
<organism evidence="7 8">
    <name type="scientific">Weissella cibaria</name>
    <dbReference type="NCBI Taxonomy" id="137591"/>
    <lineage>
        <taxon>Bacteria</taxon>
        <taxon>Bacillati</taxon>
        <taxon>Bacillota</taxon>
        <taxon>Bacilli</taxon>
        <taxon>Lactobacillales</taxon>
        <taxon>Lactobacillaceae</taxon>
        <taxon>Weissella</taxon>
    </lineage>
</organism>